<dbReference type="Pfam" id="PF07722">
    <property type="entry name" value="Peptidase_C26"/>
    <property type="match status" value="1"/>
</dbReference>
<dbReference type="PANTHER" id="PTHR43235">
    <property type="entry name" value="GLUTAMINE AMIDOTRANSFERASE PB2B2.05-RELATED"/>
    <property type="match status" value="1"/>
</dbReference>
<keyword evidence="1" id="KW-0378">Hydrolase</keyword>
<dbReference type="PANTHER" id="PTHR43235:SF1">
    <property type="entry name" value="GLUTAMINE AMIDOTRANSFERASE PB2B2.05-RELATED"/>
    <property type="match status" value="1"/>
</dbReference>
<protein>
    <submittedName>
        <fullName evidence="1">Gamma-glutamyl-gamma-aminobutyrate hydrolase family protein</fullName>
    </submittedName>
</protein>
<organism evidence="1 2">
    <name type="scientific">Carboxylicivirga marina</name>
    <dbReference type="NCBI Taxonomy" id="2800988"/>
    <lineage>
        <taxon>Bacteria</taxon>
        <taxon>Pseudomonadati</taxon>
        <taxon>Bacteroidota</taxon>
        <taxon>Bacteroidia</taxon>
        <taxon>Marinilabiliales</taxon>
        <taxon>Marinilabiliaceae</taxon>
        <taxon>Carboxylicivirga</taxon>
    </lineage>
</organism>
<gene>
    <name evidence="1" type="ORF">JIV24_19495</name>
</gene>
<sequence length="363" mass="41837">MRITTILLFLCCIHIQGQLLEPLPDHLNKRLLLAHPTTSNIEVIEALHQNELIDISSLQLIGIYHKDEQYDYSKSALMLDSLKHLNMQLYELSDTLLSDSLFCVNASSTSFDQLFNESEGIIFFGGPDIPAEIYNEEAHPRTKVTDPYRHYFETSLIYHLLGGYQNNEYTPLLESNPDYFVMGICLGMQTMNIATGGTLIQDIPLEVFESDETKGLKHLQTEEIHRNFYTKMPEYANKGLSGSTFHHIIFKDYFFPALTKVKPESTPLVNSYHHQSVEKLGKGFVIGATSSDEKVIEGMFHAHYPNVFGVQFHPERSQFYLQTRKYKMEPDAEAKYLSEYLDDESMDFHIRFWKAVNNIIQEL</sequence>
<dbReference type="RefSeq" id="WP_200466757.1">
    <property type="nucleotide sequence ID" value="NZ_JAENRR010000075.1"/>
</dbReference>
<dbReference type="InterPro" id="IPR011697">
    <property type="entry name" value="Peptidase_C26"/>
</dbReference>
<reference evidence="1 2" key="1">
    <citation type="submission" date="2021-01" db="EMBL/GenBank/DDBJ databases">
        <title>Carboxyliciviraga sp.nov., isolated from coastal sediments.</title>
        <authorList>
            <person name="Lu D."/>
            <person name="Zhang T."/>
        </authorList>
    </citation>
    <scope>NUCLEOTIDE SEQUENCE [LARGE SCALE GENOMIC DNA]</scope>
    <source>
        <strain evidence="1 2">N1Y132</strain>
    </source>
</reference>
<dbReference type="EMBL" id="JAENRR010000075">
    <property type="protein sequence ID" value="MBK3519538.1"/>
    <property type="molecule type" value="Genomic_DNA"/>
</dbReference>
<name>A0ABS1HQM3_9BACT</name>
<evidence type="ECO:0000313" key="2">
    <source>
        <dbReference type="Proteomes" id="UP000605676"/>
    </source>
</evidence>
<dbReference type="InterPro" id="IPR044668">
    <property type="entry name" value="PuuD-like"/>
</dbReference>
<dbReference type="SUPFAM" id="SSF52317">
    <property type="entry name" value="Class I glutamine amidotransferase-like"/>
    <property type="match status" value="1"/>
</dbReference>
<dbReference type="Proteomes" id="UP000605676">
    <property type="component" value="Unassembled WGS sequence"/>
</dbReference>
<dbReference type="PROSITE" id="PS51273">
    <property type="entry name" value="GATASE_TYPE_1"/>
    <property type="match status" value="1"/>
</dbReference>
<dbReference type="InterPro" id="IPR029062">
    <property type="entry name" value="Class_I_gatase-like"/>
</dbReference>
<evidence type="ECO:0000313" key="1">
    <source>
        <dbReference type="EMBL" id="MBK3519538.1"/>
    </source>
</evidence>
<dbReference type="GO" id="GO:0016787">
    <property type="term" value="F:hydrolase activity"/>
    <property type="evidence" value="ECO:0007669"/>
    <property type="project" value="UniProtKB-KW"/>
</dbReference>
<accession>A0ABS1HQM3</accession>
<keyword evidence="2" id="KW-1185">Reference proteome</keyword>
<comment type="caution">
    <text evidence="1">The sequence shown here is derived from an EMBL/GenBank/DDBJ whole genome shotgun (WGS) entry which is preliminary data.</text>
</comment>
<proteinExistence type="predicted"/>
<dbReference type="Gene3D" id="3.40.50.880">
    <property type="match status" value="1"/>
</dbReference>